<proteinExistence type="predicted"/>
<gene>
    <name evidence="2" type="ORF">RUMHYD_03739</name>
</gene>
<evidence type="ECO:0000259" key="1">
    <source>
        <dbReference type="Pfam" id="PF12654"/>
    </source>
</evidence>
<evidence type="ECO:0000313" key="3">
    <source>
        <dbReference type="Proteomes" id="UP000003100"/>
    </source>
</evidence>
<comment type="caution">
    <text evidence="2">The sequence shown here is derived from an EMBL/GenBank/DDBJ whole genome shotgun (WGS) entry which is preliminary data.</text>
</comment>
<dbReference type="Pfam" id="PF12654">
    <property type="entry name" value="DUF3786"/>
    <property type="match status" value="1"/>
</dbReference>
<sequence length="215" mass="25018">MGEEKNLTAANAISNYEKVYEYFRERLLKVDHYKIAEKLLLDIDEENIYIPYFHKKYAWIRTTGQIIPCEEEAPLEMSDRLLMMHHLYYYQDTAMPSTDKVPFREIRQAACFEGAYQKLALRPIVETFSGHPEKFKERAKVLGGRLEKYGDVSVTFQAFPTIEITVIFWDGDEEFPASANMLFDRNITQWIHPESVPGLAETASHWLTGLPREGV</sequence>
<feature type="domain" description="DUF3786" evidence="1">
    <location>
        <begin position="31"/>
        <end position="204"/>
    </location>
</feature>
<dbReference type="eggNOG" id="ENOG502ZT7N">
    <property type="taxonomic scope" value="Bacteria"/>
</dbReference>
<evidence type="ECO:0000313" key="2">
    <source>
        <dbReference type="EMBL" id="EEG47349.1"/>
    </source>
</evidence>
<reference evidence="2 3" key="1">
    <citation type="submission" date="2009-01" db="EMBL/GenBank/DDBJ databases">
        <authorList>
            <person name="Fulton L."/>
            <person name="Clifton S."/>
            <person name="Fulton B."/>
            <person name="Xu J."/>
            <person name="Minx P."/>
            <person name="Pepin K.H."/>
            <person name="Johnson M."/>
            <person name="Bhonagiri V."/>
            <person name="Nash W.E."/>
            <person name="Mardis E.R."/>
            <person name="Wilson R.K."/>
        </authorList>
    </citation>
    <scope>NUCLEOTIDE SEQUENCE [LARGE SCALE GENOMIC DNA]</scope>
    <source>
        <strain evidence="3">DSM 10507 / JCM 14656 / S5a33</strain>
    </source>
</reference>
<dbReference type="Proteomes" id="UP000003100">
    <property type="component" value="Unassembled WGS sequence"/>
</dbReference>
<dbReference type="InterPro" id="IPR024264">
    <property type="entry name" value="DUF3786"/>
</dbReference>
<dbReference type="AlphaFoldDB" id="C0CS87"/>
<dbReference type="PATRIC" id="fig|476272.21.peg.421"/>
<dbReference type="HOGENOM" id="CLU_106581_1_0_9"/>
<name>C0CS87_BLAHS</name>
<organism evidence="2 3">
    <name type="scientific">Blautia hydrogenotrophica (strain DSM 10507 / JCM 14656 / S5a33)</name>
    <name type="common">Ruminococcus hydrogenotrophicus</name>
    <dbReference type="NCBI Taxonomy" id="476272"/>
    <lineage>
        <taxon>Bacteria</taxon>
        <taxon>Bacillati</taxon>
        <taxon>Bacillota</taxon>
        <taxon>Clostridia</taxon>
        <taxon>Lachnospirales</taxon>
        <taxon>Lachnospiraceae</taxon>
        <taxon>Blautia</taxon>
    </lineage>
</organism>
<dbReference type="GeneID" id="86823101"/>
<accession>C0CS87</accession>
<dbReference type="EMBL" id="ACBZ01000200">
    <property type="protein sequence ID" value="EEG47349.1"/>
    <property type="molecule type" value="Genomic_DNA"/>
</dbReference>
<protein>
    <recommendedName>
        <fullName evidence="1">DUF3786 domain-containing protein</fullName>
    </recommendedName>
</protein>
<keyword evidence="3" id="KW-1185">Reference proteome</keyword>
<dbReference type="RefSeq" id="WP_005952375.1">
    <property type="nucleotide sequence ID" value="NZ_CP136423.1"/>
</dbReference>
<reference evidence="2 3" key="2">
    <citation type="submission" date="2009-02" db="EMBL/GenBank/DDBJ databases">
        <title>Draft genome sequence of Blautia hydrogenotrophica DSM 10507 (Ruminococcus hydrogenotrophicus DSM 10507).</title>
        <authorList>
            <person name="Sudarsanam P."/>
            <person name="Ley R."/>
            <person name="Guruge J."/>
            <person name="Turnbaugh P.J."/>
            <person name="Mahowald M."/>
            <person name="Liep D."/>
            <person name="Gordon J."/>
        </authorList>
    </citation>
    <scope>NUCLEOTIDE SEQUENCE [LARGE SCALE GENOMIC DNA]</scope>
    <source>
        <strain evidence="3">DSM 10507 / JCM 14656 / S5a33</strain>
    </source>
</reference>